<evidence type="ECO:0000313" key="3">
    <source>
        <dbReference type="Proteomes" id="UP000193411"/>
    </source>
</evidence>
<evidence type="ECO:0008006" key="4">
    <source>
        <dbReference type="Google" id="ProtNLM"/>
    </source>
</evidence>
<feature type="chain" id="PRO_5013277062" description="Secreted protein" evidence="1">
    <location>
        <begin position="23"/>
        <end position="133"/>
    </location>
</feature>
<keyword evidence="1" id="KW-0732">Signal</keyword>
<name>A0A1Y2HVX4_9FUNG</name>
<proteinExistence type="predicted"/>
<dbReference type="Proteomes" id="UP000193411">
    <property type="component" value="Unassembled WGS sequence"/>
</dbReference>
<feature type="signal peptide" evidence="1">
    <location>
        <begin position="1"/>
        <end position="22"/>
    </location>
</feature>
<evidence type="ECO:0000313" key="2">
    <source>
        <dbReference type="EMBL" id="ORZ38669.1"/>
    </source>
</evidence>
<organism evidence="2 3">
    <name type="scientific">Catenaria anguillulae PL171</name>
    <dbReference type="NCBI Taxonomy" id="765915"/>
    <lineage>
        <taxon>Eukaryota</taxon>
        <taxon>Fungi</taxon>
        <taxon>Fungi incertae sedis</taxon>
        <taxon>Blastocladiomycota</taxon>
        <taxon>Blastocladiomycetes</taxon>
        <taxon>Blastocladiales</taxon>
        <taxon>Catenariaceae</taxon>
        <taxon>Catenaria</taxon>
    </lineage>
</organism>
<protein>
    <recommendedName>
        <fullName evidence="4">Secreted protein</fullName>
    </recommendedName>
</protein>
<dbReference type="AlphaFoldDB" id="A0A1Y2HVX4"/>
<gene>
    <name evidence="2" type="ORF">BCR44DRAFT_1428721</name>
</gene>
<evidence type="ECO:0000256" key="1">
    <source>
        <dbReference type="SAM" id="SignalP"/>
    </source>
</evidence>
<sequence>MCARRTAPCLAMALQVWAVVVAETRGRAVATTSRIAVGPGMAPADVAAVRAAVVGMIGTRVLPPRLPRPVATIGVRLRAGTIGARQPVATTGPLATLVAVTGPLATLVEVTGPRATLPPLLRLRPQPRLLLQL</sequence>
<comment type="caution">
    <text evidence="2">The sequence shown here is derived from an EMBL/GenBank/DDBJ whole genome shotgun (WGS) entry which is preliminary data.</text>
</comment>
<keyword evidence="3" id="KW-1185">Reference proteome</keyword>
<reference evidence="2 3" key="1">
    <citation type="submission" date="2016-07" db="EMBL/GenBank/DDBJ databases">
        <title>Pervasive Adenine N6-methylation of Active Genes in Fungi.</title>
        <authorList>
            <consortium name="DOE Joint Genome Institute"/>
            <person name="Mondo S.J."/>
            <person name="Dannebaum R.O."/>
            <person name="Kuo R.C."/>
            <person name="Labutti K."/>
            <person name="Haridas S."/>
            <person name="Kuo A."/>
            <person name="Salamov A."/>
            <person name="Ahrendt S.R."/>
            <person name="Lipzen A."/>
            <person name="Sullivan W."/>
            <person name="Andreopoulos W.B."/>
            <person name="Clum A."/>
            <person name="Lindquist E."/>
            <person name="Daum C."/>
            <person name="Ramamoorthy G.K."/>
            <person name="Gryganskyi A."/>
            <person name="Culley D."/>
            <person name="Magnuson J.K."/>
            <person name="James T.Y."/>
            <person name="O'Malley M.A."/>
            <person name="Stajich J.E."/>
            <person name="Spatafora J.W."/>
            <person name="Visel A."/>
            <person name="Grigoriev I.V."/>
        </authorList>
    </citation>
    <scope>NUCLEOTIDE SEQUENCE [LARGE SCALE GENOMIC DNA]</scope>
    <source>
        <strain evidence="2 3">PL171</strain>
    </source>
</reference>
<accession>A0A1Y2HVX4</accession>
<dbReference type="EMBL" id="MCFL01000008">
    <property type="protein sequence ID" value="ORZ38669.1"/>
    <property type="molecule type" value="Genomic_DNA"/>
</dbReference>